<evidence type="ECO:0008006" key="3">
    <source>
        <dbReference type="Google" id="ProtNLM"/>
    </source>
</evidence>
<reference evidence="2" key="1">
    <citation type="submission" date="2023-07" db="EMBL/GenBank/DDBJ databases">
        <title>Novel species isolated from saline lakes on Tibetan Plateau.</title>
        <authorList>
            <person name="Lu H."/>
        </authorList>
    </citation>
    <scope>NUCLEOTIDE SEQUENCE [LARGE SCALE GENOMIC DNA]</scope>
    <source>
        <strain evidence="2">CAK8W</strain>
    </source>
</reference>
<accession>A0ABS7XL05</accession>
<evidence type="ECO:0000313" key="2">
    <source>
        <dbReference type="Proteomes" id="UP001199314"/>
    </source>
</evidence>
<evidence type="ECO:0000313" key="1">
    <source>
        <dbReference type="EMBL" id="MBZ9779133.1"/>
    </source>
</evidence>
<name>A0ABS7XL05_9FLAO</name>
<protein>
    <recommendedName>
        <fullName evidence="3">Arginyl-tRNA synthetase</fullName>
    </recommendedName>
</protein>
<sequence>MLLNVSYNRPKIKQQIIDKVGKPFTFMERIKLGGIGSGKLNINSSSIQIYNLLILDNNLNVCGVEMRPNGIIVTFRSLLETYALVIPYYKLKLYKGQSKVYSIYMDNYFIKVEAKEKRNHEFLKKILKYKSDNFSNDFENY</sequence>
<comment type="caution">
    <text evidence="1">The sequence shown here is derived from an EMBL/GenBank/DDBJ whole genome shotgun (WGS) entry which is preliminary data.</text>
</comment>
<proteinExistence type="predicted"/>
<dbReference type="RefSeq" id="WP_224461478.1">
    <property type="nucleotide sequence ID" value="NZ_JAIQZE010000009.1"/>
</dbReference>
<keyword evidence="2" id="KW-1185">Reference proteome</keyword>
<gene>
    <name evidence="1" type="ORF">LB452_09370</name>
</gene>
<dbReference type="Proteomes" id="UP001199314">
    <property type="component" value="Unassembled WGS sequence"/>
</dbReference>
<dbReference type="EMBL" id="JAIQZE010000009">
    <property type="protein sequence ID" value="MBZ9779133.1"/>
    <property type="molecule type" value="Genomic_DNA"/>
</dbReference>
<organism evidence="1 2">
    <name type="scientific">Psychroflexus longus</name>
    <dbReference type="NCBI Taxonomy" id="2873596"/>
    <lineage>
        <taxon>Bacteria</taxon>
        <taxon>Pseudomonadati</taxon>
        <taxon>Bacteroidota</taxon>
        <taxon>Flavobacteriia</taxon>
        <taxon>Flavobacteriales</taxon>
        <taxon>Flavobacteriaceae</taxon>
        <taxon>Psychroflexus</taxon>
    </lineage>
</organism>